<protein>
    <recommendedName>
        <fullName evidence="2">Glycosyltransferase 2-like domain-containing protein</fullName>
    </recommendedName>
</protein>
<dbReference type="EMBL" id="MN739039">
    <property type="protein sequence ID" value="QHS85046.1"/>
    <property type="molecule type" value="Genomic_DNA"/>
</dbReference>
<name>A0A6C0AZ22_9ZZZZ</name>
<reference evidence="1" key="1">
    <citation type="journal article" date="2020" name="Nature">
        <title>Giant virus diversity and host interactions through global metagenomics.</title>
        <authorList>
            <person name="Schulz F."/>
            <person name="Roux S."/>
            <person name="Paez-Espino D."/>
            <person name="Jungbluth S."/>
            <person name="Walsh D.A."/>
            <person name="Denef V.J."/>
            <person name="McMahon K.D."/>
            <person name="Konstantinidis K.T."/>
            <person name="Eloe-Fadrosh E.A."/>
            <person name="Kyrpides N.C."/>
            <person name="Woyke T."/>
        </authorList>
    </citation>
    <scope>NUCLEOTIDE SEQUENCE</scope>
    <source>
        <strain evidence="1">GVMAG-M-3300009182-67</strain>
    </source>
</reference>
<dbReference type="CDD" id="cd00761">
    <property type="entry name" value="Glyco_tranf_GTA_type"/>
    <property type="match status" value="1"/>
</dbReference>
<accession>A0A6C0AZ22</accession>
<evidence type="ECO:0008006" key="2">
    <source>
        <dbReference type="Google" id="ProtNLM"/>
    </source>
</evidence>
<dbReference type="Gene3D" id="3.90.550.10">
    <property type="entry name" value="Spore Coat Polysaccharide Biosynthesis Protein SpsA, Chain A"/>
    <property type="match status" value="1"/>
</dbReference>
<organism evidence="1">
    <name type="scientific">viral metagenome</name>
    <dbReference type="NCBI Taxonomy" id="1070528"/>
    <lineage>
        <taxon>unclassified sequences</taxon>
        <taxon>metagenomes</taxon>
        <taxon>organismal metagenomes</taxon>
    </lineage>
</organism>
<proteinExistence type="predicted"/>
<dbReference type="AlphaFoldDB" id="A0A6C0AZ22"/>
<evidence type="ECO:0000313" key="1">
    <source>
        <dbReference type="EMBL" id="QHS85046.1"/>
    </source>
</evidence>
<dbReference type="SUPFAM" id="SSF53448">
    <property type="entry name" value="Nucleotide-diphospho-sugar transferases"/>
    <property type="match status" value="1"/>
</dbReference>
<dbReference type="InterPro" id="IPR029044">
    <property type="entry name" value="Nucleotide-diphossugar_trans"/>
</dbReference>
<sequence>MEQKITIITPCSRPENIKTIQQSINFQHINWIIVYDGKCVNKIQELNHPQIQEHIHTDKDSIKGTAQRNYALQFVKSGFVYFLDDDNIIHPNFYQLMDIIEPGKFYTFNQQKPKRIAGGDNVAIERIDTAMFLVDISLAKGVLWNNTTTHDGEYIVGIKNLHPDKWVWINKTMCYYNKI</sequence>